<reference evidence="2" key="1">
    <citation type="submission" date="2019-11" db="EMBL/GenBank/DDBJ databases">
        <title>Bipolaris sorokiniana Genome sequencing.</title>
        <authorList>
            <person name="Wang H."/>
        </authorList>
    </citation>
    <scope>NUCLEOTIDE SEQUENCE</scope>
</reference>
<dbReference type="EMBL" id="WNKQ01000005">
    <property type="protein sequence ID" value="KAF5851280.1"/>
    <property type="molecule type" value="Genomic_DNA"/>
</dbReference>
<feature type="compositionally biased region" description="Basic and acidic residues" evidence="1">
    <location>
        <begin position="116"/>
        <end position="125"/>
    </location>
</feature>
<evidence type="ECO:0000256" key="1">
    <source>
        <dbReference type="SAM" id="MobiDB-lite"/>
    </source>
</evidence>
<accession>A0A8H6DYJ3</accession>
<evidence type="ECO:0000313" key="2">
    <source>
        <dbReference type="EMBL" id="KAF5851280.1"/>
    </source>
</evidence>
<dbReference type="Proteomes" id="UP000624244">
    <property type="component" value="Unassembled WGS sequence"/>
</dbReference>
<proteinExistence type="predicted"/>
<sequence>MHVVALSRSKTNHSDSGVGYVRGGNSNIYFLELTNDVKIITGDRQRGWFVRPICWNIEQGYSCNFYEQSWTGHGPLIGQYEGFSDGWFGSEYAAYYKCWRTGDKRRDTIIENPRTGIERRQRPNDWQRPSDWQRPNDRHKPNLLASYPCGILGVRFNLDNTYNMDYANLNSLINNSFDLVILTSDTYGFLNITTTSAFLRFGHSDPMQKG</sequence>
<dbReference type="AlphaFoldDB" id="A0A8H6DYJ3"/>
<protein>
    <submittedName>
        <fullName evidence="2">Uncharacterized protein</fullName>
    </submittedName>
</protein>
<evidence type="ECO:0000313" key="3">
    <source>
        <dbReference type="Proteomes" id="UP000624244"/>
    </source>
</evidence>
<organism evidence="2 3">
    <name type="scientific">Cochliobolus sativus</name>
    <name type="common">Common root rot and spot blotch fungus</name>
    <name type="synonym">Bipolaris sorokiniana</name>
    <dbReference type="NCBI Taxonomy" id="45130"/>
    <lineage>
        <taxon>Eukaryota</taxon>
        <taxon>Fungi</taxon>
        <taxon>Dikarya</taxon>
        <taxon>Ascomycota</taxon>
        <taxon>Pezizomycotina</taxon>
        <taxon>Dothideomycetes</taxon>
        <taxon>Pleosporomycetidae</taxon>
        <taxon>Pleosporales</taxon>
        <taxon>Pleosporineae</taxon>
        <taxon>Pleosporaceae</taxon>
        <taxon>Bipolaris</taxon>
    </lineage>
</organism>
<feature type="region of interest" description="Disordered" evidence="1">
    <location>
        <begin position="110"/>
        <end position="139"/>
    </location>
</feature>
<name>A0A8H6DYJ3_COCSA</name>
<comment type="caution">
    <text evidence="2">The sequence shown here is derived from an EMBL/GenBank/DDBJ whole genome shotgun (WGS) entry which is preliminary data.</text>
</comment>
<gene>
    <name evidence="2" type="ORF">GGP41_004091</name>
</gene>